<comment type="caution">
    <text evidence="3">The sequence shown here is derived from an EMBL/GenBank/DDBJ whole genome shotgun (WGS) entry which is preliminary data.</text>
</comment>
<dbReference type="EMBL" id="LGRX02000809">
    <property type="protein sequence ID" value="KAK3287541.1"/>
    <property type="molecule type" value="Genomic_DNA"/>
</dbReference>
<proteinExistence type="predicted"/>
<dbReference type="PANTHER" id="PTHR23148">
    <property type="entry name" value="SERINE/ARGININE REGULATED NUCLEAR MATRIX PROTEIN"/>
    <property type="match status" value="1"/>
</dbReference>
<dbReference type="Proteomes" id="UP001190700">
    <property type="component" value="Unassembled WGS sequence"/>
</dbReference>
<protein>
    <recommendedName>
        <fullName evidence="2">Heterogeneous nuclear ribonucleoprotein Q acidic domain-containing protein</fullName>
    </recommendedName>
</protein>
<feature type="compositionally biased region" description="Basic residues" evidence="1">
    <location>
        <begin position="131"/>
        <end position="163"/>
    </location>
</feature>
<evidence type="ECO:0000259" key="2">
    <source>
        <dbReference type="Pfam" id="PF18360"/>
    </source>
</evidence>
<dbReference type="AlphaFoldDB" id="A0AAE0H206"/>
<name>A0AAE0H206_9CHLO</name>
<feature type="compositionally biased region" description="Basic and acidic residues" evidence="1">
    <location>
        <begin position="31"/>
        <end position="69"/>
    </location>
</feature>
<feature type="compositionally biased region" description="Basic residues" evidence="1">
    <location>
        <begin position="170"/>
        <end position="187"/>
    </location>
</feature>
<accession>A0AAE0H206</accession>
<evidence type="ECO:0000256" key="1">
    <source>
        <dbReference type="SAM" id="MobiDB-lite"/>
    </source>
</evidence>
<feature type="compositionally biased region" description="Basic and acidic residues" evidence="1">
    <location>
        <begin position="115"/>
        <end position="130"/>
    </location>
</feature>
<dbReference type="PANTHER" id="PTHR23148:SF0">
    <property type="entry name" value="SERINE_ARGININE REPETITIVE MATRIX PROTEIN 1"/>
    <property type="match status" value="1"/>
</dbReference>
<sequence length="404" mass="47540">MASPDKDPGVLESKDLEEEEKLTQPEVTDSLDLKEEEVNGNEEEKAEMKEKNPAEEDEDAKDKDKERHTRSPRRASRSPSSSRSRSRSRRRRGHSRSRSASPKRRTSPSPKRRRDRSEERRRSRSSDRRRSPSPRRRRSPSPKRRRSPSPQRRRSPSPQRRRSPSPDRRRSSRSPRRRSRTPPRRHKVPDLGLPRSLAQRLEPMFESGQLTEYDVDERCITAMKDMKEELAHAVLDKFCEANMSRINNKSGFMMGIVRRIELEPPGTGPDLSDLPRPIRYKLEDIVKERRIRATDIEGRAIAALKELPEDMAHEAIERFSAANLESIRTKTGFLIGIVKRIRDEGRSYGHTDRDRDRDDRDRDRDRDADRGRDSYRSDSHRSDRSDRSDRYDPHERDRGYDRRR</sequence>
<dbReference type="GO" id="GO:0005681">
    <property type="term" value="C:spliceosomal complex"/>
    <property type="evidence" value="ECO:0007669"/>
    <property type="project" value="TreeGrafter"/>
</dbReference>
<dbReference type="GO" id="GO:0003723">
    <property type="term" value="F:RNA binding"/>
    <property type="evidence" value="ECO:0007669"/>
    <property type="project" value="TreeGrafter"/>
</dbReference>
<feature type="domain" description="Heterogeneous nuclear ribonucleoprotein Q acidic" evidence="2">
    <location>
        <begin position="274"/>
        <end position="342"/>
    </location>
</feature>
<feature type="compositionally biased region" description="Basic residues" evidence="1">
    <location>
        <begin position="84"/>
        <end position="114"/>
    </location>
</feature>
<reference evidence="3 4" key="1">
    <citation type="journal article" date="2015" name="Genome Biol. Evol.">
        <title>Comparative Genomics of a Bacterivorous Green Alga Reveals Evolutionary Causalities and Consequences of Phago-Mixotrophic Mode of Nutrition.</title>
        <authorList>
            <person name="Burns J.A."/>
            <person name="Paasch A."/>
            <person name="Narechania A."/>
            <person name="Kim E."/>
        </authorList>
    </citation>
    <scope>NUCLEOTIDE SEQUENCE [LARGE SCALE GENOMIC DNA]</scope>
    <source>
        <strain evidence="3 4">PLY_AMNH</strain>
    </source>
</reference>
<feature type="region of interest" description="Disordered" evidence="1">
    <location>
        <begin position="1"/>
        <end position="192"/>
    </location>
</feature>
<gene>
    <name evidence="3" type="ORF">CYMTET_4963</name>
</gene>
<feature type="compositionally biased region" description="Basic and acidic residues" evidence="1">
    <location>
        <begin position="1"/>
        <end position="14"/>
    </location>
</feature>
<dbReference type="CDD" id="cd21039">
    <property type="entry name" value="NURR"/>
    <property type="match status" value="2"/>
</dbReference>
<evidence type="ECO:0000313" key="3">
    <source>
        <dbReference type="EMBL" id="KAK3287541.1"/>
    </source>
</evidence>
<feature type="domain" description="Heterogeneous nuclear ribonucleoprotein Q acidic" evidence="2">
    <location>
        <begin position="192"/>
        <end position="259"/>
    </location>
</feature>
<dbReference type="InterPro" id="IPR052225">
    <property type="entry name" value="Ser/Arg_repetitive_matrix"/>
</dbReference>
<dbReference type="GO" id="GO:0048024">
    <property type="term" value="P:regulation of mRNA splicing, via spliceosome"/>
    <property type="evidence" value="ECO:0007669"/>
    <property type="project" value="TreeGrafter"/>
</dbReference>
<dbReference type="InterPro" id="IPR041337">
    <property type="entry name" value="hnRNP_Q_AcD"/>
</dbReference>
<evidence type="ECO:0000313" key="4">
    <source>
        <dbReference type="Proteomes" id="UP001190700"/>
    </source>
</evidence>
<feature type="region of interest" description="Disordered" evidence="1">
    <location>
        <begin position="347"/>
        <end position="404"/>
    </location>
</feature>
<dbReference type="Pfam" id="PF18360">
    <property type="entry name" value="hnRNP_Q_AcD"/>
    <property type="match status" value="2"/>
</dbReference>
<keyword evidence="4" id="KW-1185">Reference proteome</keyword>
<organism evidence="3 4">
    <name type="scientific">Cymbomonas tetramitiformis</name>
    <dbReference type="NCBI Taxonomy" id="36881"/>
    <lineage>
        <taxon>Eukaryota</taxon>
        <taxon>Viridiplantae</taxon>
        <taxon>Chlorophyta</taxon>
        <taxon>Pyramimonadophyceae</taxon>
        <taxon>Pyramimonadales</taxon>
        <taxon>Pyramimonadaceae</taxon>
        <taxon>Cymbomonas</taxon>
    </lineage>
</organism>